<evidence type="ECO:0000256" key="3">
    <source>
        <dbReference type="ARBA" id="ARBA00022723"/>
    </source>
</evidence>
<feature type="region of interest" description="Disordered" evidence="16">
    <location>
        <begin position="869"/>
        <end position="924"/>
    </location>
</feature>
<feature type="region of interest" description="Disordered" evidence="16">
    <location>
        <begin position="247"/>
        <end position="305"/>
    </location>
</feature>
<feature type="region of interest" description="Disordered" evidence="16">
    <location>
        <begin position="947"/>
        <end position="1004"/>
    </location>
</feature>
<dbReference type="EC" id="3.1.3.16" evidence="15"/>
<feature type="region of interest" description="Disordered" evidence="16">
    <location>
        <begin position="1265"/>
        <end position="1432"/>
    </location>
</feature>
<feature type="domain" description="DRBM" evidence="17">
    <location>
        <begin position="774"/>
        <end position="843"/>
    </location>
</feature>
<evidence type="ECO:0000256" key="7">
    <source>
        <dbReference type="ARBA" id="ARBA00022833"/>
    </source>
</evidence>
<feature type="compositionally biased region" description="Polar residues" evidence="16">
    <location>
        <begin position="1321"/>
        <end position="1335"/>
    </location>
</feature>
<dbReference type="GO" id="GO:0008270">
    <property type="term" value="F:zinc ion binding"/>
    <property type="evidence" value="ECO:0007669"/>
    <property type="project" value="UniProtKB-KW"/>
</dbReference>
<evidence type="ECO:0000256" key="9">
    <source>
        <dbReference type="ARBA" id="ARBA00022912"/>
    </source>
</evidence>
<keyword evidence="10 15" id="KW-0539">Nucleus</keyword>
<feature type="domain" description="DRBM" evidence="17">
    <location>
        <begin position="688"/>
        <end position="757"/>
    </location>
</feature>
<protein>
    <recommendedName>
        <fullName evidence="15">RNA polymerase II subunit B1 CTD phosphatase RPAP2 homolog</fullName>
        <ecNumber evidence="15">3.1.3.16</ecNumber>
    </recommendedName>
</protein>
<keyword evidence="20" id="KW-1185">Reference proteome</keyword>
<evidence type="ECO:0000256" key="8">
    <source>
        <dbReference type="ARBA" id="ARBA00022884"/>
    </source>
</evidence>
<dbReference type="PROSITE" id="PS50137">
    <property type="entry name" value="DS_RBD"/>
    <property type="match status" value="2"/>
</dbReference>
<dbReference type="Proteomes" id="UP001154282">
    <property type="component" value="Unassembled WGS sequence"/>
</dbReference>
<comment type="subcellular location">
    <subcellularLocation>
        <location evidence="1 15">Nucleus</location>
    </subcellularLocation>
</comment>
<comment type="function">
    <text evidence="15">Putative RNA polymerase II subunit B1 C-terminal domain (CTD) phosphatase involved in RNA polymerase II transcription regulation.</text>
</comment>
<gene>
    <name evidence="19" type="ORF">LITE_LOCUS9553</name>
</gene>
<feature type="compositionally biased region" description="Polar residues" evidence="16">
    <location>
        <begin position="1421"/>
        <end position="1432"/>
    </location>
</feature>
<dbReference type="InterPro" id="IPR014720">
    <property type="entry name" value="dsRBD_dom"/>
</dbReference>
<feature type="compositionally biased region" description="Polar residues" evidence="16">
    <location>
        <begin position="909"/>
        <end position="919"/>
    </location>
</feature>
<dbReference type="InterPro" id="IPR039693">
    <property type="entry name" value="Rtr1/RPAP2"/>
</dbReference>
<comment type="catalytic activity">
    <reaction evidence="11 15">
        <text>O-phospho-L-seryl-[protein] + H2O = L-seryl-[protein] + phosphate</text>
        <dbReference type="Rhea" id="RHEA:20629"/>
        <dbReference type="Rhea" id="RHEA-COMP:9863"/>
        <dbReference type="Rhea" id="RHEA-COMP:11604"/>
        <dbReference type="ChEBI" id="CHEBI:15377"/>
        <dbReference type="ChEBI" id="CHEBI:29999"/>
        <dbReference type="ChEBI" id="CHEBI:43474"/>
        <dbReference type="ChEBI" id="CHEBI:83421"/>
        <dbReference type="EC" id="3.1.3.16"/>
    </reaction>
</comment>
<dbReference type="EMBL" id="CAMGYJ010000004">
    <property type="protein sequence ID" value="CAI0397468.1"/>
    <property type="molecule type" value="Genomic_DNA"/>
</dbReference>
<feature type="region of interest" description="Disordered" evidence="16">
    <location>
        <begin position="177"/>
        <end position="199"/>
    </location>
</feature>
<dbReference type="CDD" id="cd19907">
    <property type="entry name" value="DSRM_AtDRB-like_rpt1"/>
    <property type="match status" value="1"/>
</dbReference>
<evidence type="ECO:0000256" key="5">
    <source>
        <dbReference type="ARBA" id="ARBA00022771"/>
    </source>
</evidence>
<keyword evidence="8 13" id="KW-0694">RNA-binding</keyword>
<comment type="catalytic activity">
    <reaction evidence="12 15">
        <text>O-phospho-L-threonyl-[protein] + H2O = L-threonyl-[protein] + phosphate</text>
        <dbReference type="Rhea" id="RHEA:47004"/>
        <dbReference type="Rhea" id="RHEA-COMP:11060"/>
        <dbReference type="Rhea" id="RHEA-COMP:11605"/>
        <dbReference type="ChEBI" id="CHEBI:15377"/>
        <dbReference type="ChEBI" id="CHEBI:30013"/>
        <dbReference type="ChEBI" id="CHEBI:43474"/>
        <dbReference type="ChEBI" id="CHEBI:61977"/>
        <dbReference type="EC" id="3.1.3.16"/>
    </reaction>
</comment>
<evidence type="ECO:0000256" key="4">
    <source>
        <dbReference type="ARBA" id="ARBA00022737"/>
    </source>
</evidence>
<dbReference type="GO" id="GO:0043175">
    <property type="term" value="F:RNA polymerase core enzyme binding"/>
    <property type="evidence" value="ECO:0007669"/>
    <property type="project" value="UniProtKB-UniRule"/>
</dbReference>
<dbReference type="SUPFAM" id="SSF54768">
    <property type="entry name" value="dsRNA-binding domain-like"/>
    <property type="match status" value="2"/>
</dbReference>
<feature type="compositionally biased region" description="Polar residues" evidence="16">
    <location>
        <begin position="256"/>
        <end position="277"/>
    </location>
</feature>
<dbReference type="GO" id="GO:0005634">
    <property type="term" value="C:nucleus"/>
    <property type="evidence" value="ECO:0007669"/>
    <property type="project" value="UniProtKB-SubCell"/>
</dbReference>
<accession>A0AAV0IK94</accession>
<feature type="compositionally biased region" description="Polar residues" evidence="16">
    <location>
        <begin position="950"/>
        <end position="960"/>
    </location>
</feature>
<dbReference type="PROSITE" id="PS51479">
    <property type="entry name" value="ZF_RTR1"/>
    <property type="match status" value="1"/>
</dbReference>
<evidence type="ECO:0000259" key="17">
    <source>
        <dbReference type="PROSITE" id="PS50137"/>
    </source>
</evidence>
<evidence type="ECO:0000256" key="6">
    <source>
        <dbReference type="ARBA" id="ARBA00022801"/>
    </source>
</evidence>
<keyword evidence="5 15" id="KW-0863">Zinc-finger</keyword>
<name>A0AAV0IK94_9ROSI</name>
<dbReference type="InterPro" id="IPR007308">
    <property type="entry name" value="Rtr1/RPAP2_dom"/>
</dbReference>
<dbReference type="Pfam" id="PF00035">
    <property type="entry name" value="dsrm"/>
    <property type="match status" value="2"/>
</dbReference>
<dbReference type="SMART" id="SM00358">
    <property type="entry name" value="DSRM"/>
    <property type="match status" value="2"/>
</dbReference>
<dbReference type="GO" id="GO:0005737">
    <property type="term" value="C:cytoplasm"/>
    <property type="evidence" value="ECO:0007669"/>
    <property type="project" value="TreeGrafter"/>
</dbReference>
<reference evidence="19" key="1">
    <citation type="submission" date="2022-08" db="EMBL/GenBank/DDBJ databases">
        <authorList>
            <person name="Gutierrez-Valencia J."/>
        </authorList>
    </citation>
    <scope>NUCLEOTIDE SEQUENCE</scope>
</reference>
<evidence type="ECO:0000313" key="19">
    <source>
        <dbReference type="EMBL" id="CAI0397468.1"/>
    </source>
</evidence>
<comment type="similarity">
    <text evidence="2 14 15">Belongs to the RPAP2 family.</text>
</comment>
<evidence type="ECO:0000256" key="2">
    <source>
        <dbReference type="ARBA" id="ARBA00005676"/>
    </source>
</evidence>
<dbReference type="Gene3D" id="1.25.40.820">
    <property type="match status" value="1"/>
</dbReference>
<feature type="compositionally biased region" description="Polar residues" evidence="16">
    <location>
        <begin position="293"/>
        <end position="304"/>
    </location>
</feature>
<evidence type="ECO:0000256" key="14">
    <source>
        <dbReference type="PROSITE-ProRule" id="PRU00812"/>
    </source>
</evidence>
<evidence type="ECO:0000259" key="18">
    <source>
        <dbReference type="PROSITE" id="PS51479"/>
    </source>
</evidence>
<dbReference type="GO" id="GO:0003725">
    <property type="term" value="F:double-stranded RNA binding"/>
    <property type="evidence" value="ECO:0007669"/>
    <property type="project" value="InterPro"/>
</dbReference>
<dbReference type="InterPro" id="IPR038534">
    <property type="entry name" value="Rtr1/RPAP2_sf"/>
</dbReference>
<evidence type="ECO:0000256" key="12">
    <source>
        <dbReference type="ARBA" id="ARBA00048336"/>
    </source>
</evidence>
<sequence length="1432" mass="152858">MEENQTTSVKVKDAVHRLQLSLLDGIQNEDQLFAAGSLMSRGDYQDVVVERSIAKLCGYPLCNNALPSDQSRKGRYRISLKEHKVYDQQETYMYCSSSCLVNSRAFGGSLQEERSMVQNPAKLAEILRLFDKLSLDSEGMGKNGDLGMSNLMIQEKAEAKVGEVSLEDWVGPSNAIEGYVPQRDRNSKTSSPVKGHRTDVVKSSSEKYSFVNDLDFTSTIIISDEYSISKTPSSLATSSAAVKDIEGKGSSGKFKAQSSGSTKLNLGKISRTSNTGKSKAVRIDGMDNEDVASPSNPQSTSGLINTGAKETNEVGVRSGFCQSRLKPSLKSPGAKKLGRSVTWADEEAGSSKCGGLCEDTEMKDTLTVTSVSSDVTDKGDDENNLLLESAEACAMALSQAAEAAASGEVDIADAISEAGIIILPQADIMDQNNLMEDDNMEGQESVDTKWPSKPGIPRTDMFDPEESWYDGPPEGFTLELSPFATMWMALFGWVTSSSLAYIYGKDESSHEDYLSVNGREYPHKIVLGDGRSSEIKRTVEGCLSRALPAVVTELRLPIPNSTLEQGVGRLLNTMGFADAIPALRMKQWQVIAILFLEALSVCRIPALTPLISNRRGVIHQVLEGARIGAEEYAVMKDLMMPLGRLPGFASQKMSVDGQHAGRPQAPSSQQASFGKRARTEDGVSSCYIFKSRLQEYAQKAGLPTPVYETTKEGLSHEPFFRSTVIVNEVRYDSLLGFMNRKAAEQSAAEVALLELAKSGHVNGRISQPVHETGLCKNLLQEYAQKMSYAIPLYQHEKHETRNHGSCYQCSVMIGGTKYIGAVATSKKEAEIKAARTAWFAIKESSTELSGRSTENPMLTVIPSRKRVLEAPSVPNETTNTAHRAKKARFNKKRQGKKPKSQVPEMGTTEPISNASQSADGQPGAQFQHMVVSGQAWCQYPSGMEGAVGESINNSNPTLYNPPSVPKKTTDTNPKAMKARFNKKTPKKKRRGKKKPKSQIPESGITEPISNACHFAYGQPGAQFHQMAFSGQAWCQYPRVMEGPLGESINNSYPTLDNPPMLQQMGGHGANIHEGGISGKSSHTGWLTLCCGNSGENSKGNASVATGAPESSTPSAVGSSTPAIVGDKGCQTANVNHTFGQDSTGVIENSMGDTTMSNGEVAEDGKLSVVGTQAADVGGHGANIHHTNGEDFAAILQESKVDTTMASGVTEDAKLSAVTTQAADVGHEANIHHTEDSTYILQESNTTTASGITEDAKLSAVETQEADVGSNGANIHHTNGEDSTENLQDSKEDTAMACGATEDGRSSTTGTHAPAVCGQEGSRGTNTHHMSGSDSTVMIEDSKGIPDTSMANGATENGAPSPATQDIVLPAAETQAPAGGQEGSHGTNIHHTNGPDSTGMVEASDADTSMASAAPEDDVPSTVATTTPDVVHE</sequence>
<feature type="domain" description="RTR1-type" evidence="18">
    <location>
        <begin position="34"/>
        <end position="119"/>
    </location>
</feature>
<evidence type="ECO:0000256" key="10">
    <source>
        <dbReference type="ARBA" id="ARBA00023242"/>
    </source>
</evidence>
<evidence type="ECO:0000256" key="16">
    <source>
        <dbReference type="SAM" id="MobiDB-lite"/>
    </source>
</evidence>
<dbReference type="PANTHER" id="PTHR14732">
    <property type="entry name" value="RNA POLYMERASE II SUBUNIT B1 CTD PHOSPHATASE RPAP2-RELATED"/>
    <property type="match status" value="1"/>
</dbReference>
<evidence type="ECO:0000256" key="1">
    <source>
        <dbReference type="ARBA" id="ARBA00004123"/>
    </source>
</evidence>
<proteinExistence type="inferred from homology"/>
<feature type="compositionally biased region" description="Basic residues" evidence="16">
    <location>
        <begin position="976"/>
        <end position="996"/>
    </location>
</feature>
<keyword evidence="9 15" id="KW-0904">Protein phosphatase</keyword>
<evidence type="ECO:0000256" key="13">
    <source>
        <dbReference type="PROSITE-ProRule" id="PRU00266"/>
    </source>
</evidence>
<dbReference type="GO" id="GO:0008420">
    <property type="term" value="F:RNA polymerase II CTD heptapeptide repeat phosphatase activity"/>
    <property type="evidence" value="ECO:0007669"/>
    <property type="project" value="UniProtKB-UniRule"/>
</dbReference>
<keyword evidence="3 15" id="KW-0479">Metal-binding</keyword>
<dbReference type="PANTHER" id="PTHR14732:SF0">
    <property type="entry name" value="RNA POLYMERASE II SUBUNIT B1 CTD PHOSPHATASE RPAP2-RELATED"/>
    <property type="match status" value="1"/>
</dbReference>
<feature type="compositionally biased region" description="Basic residues" evidence="16">
    <location>
        <begin position="882"/>
        <end position="899"/>
    </location>
</feature>
<keyword evidence="7 15" id="KW-0862">Zinc</keyword>
<comment type="caution">
    <text evidence="19">The sequence shown here is derived from an EMBL/GenBank/DDBJ whole genome shotgun (WGS) entry which is preliminary data.</text>
</comment>
<feature type="compositionally biased region" description="Polar residues" evidence="16">
    <location>
        <begin position="1383"/>
        <end position="1395"/>
    </location>
</feature>
<keyword evidence="6 15" id="KW-0378">Hydrolase</keyword>
<evidence type="ECO:0000256" key="15">
    <source>
        <dbReference type="RuleBase" id="RU367080"/>
    </source>
</evidence>
<dbReference type="InterPro" id="IPR044450">
    <property type="entry name" value="AtDRB-like_DSRM_1"/>
</dbReference>
<evidence type="ECO:0000256" key="11">
    <source>
        <dbReference type="ARBA" id="ARBA00047761"/>
    </source>
</evidence>
<keyword evidence="4" id="KW-0677">Repeat</keyword>
<evidence type="ECO:0000313" key="20">
    <source>
        <dbReference type="Proteomes" id="UP001154282"/>
    </source>
</evidence>
<organism evidence="19 20">
    <name type="scientific">Linum tenue</name>
    <dbReference type="NCBI Taxonomy" id="586396"/>
    <lineage>
        <taxon>Eukaryota</taxon>
        <taxon>Viridiplantae</taxon>
        <taxon>Streptophyta</taxon>
        <taxon>Embryophyta</taxon>
        <taxon>Tracheophyta</taxon>
        <taxon>Spermatophyta</taxon>
        <taxon>Magnoliopsida</taxon>
        <taxon>eudicotyledons</taxon>
        <taxon>Gunneridae</taxon>
        <taxon>Pentapetalae</taxon>
        <taxon>rosids</taxon>
        <taxon>fabids</taxon>
        <taxon>Malpighiales</taxon>
        <taxon>Linaceae</taxon>
        <taxon>Linum</taxon>
    </lineage>
</organism>
<dbReference type="Pfam" id="PF04181">
    <property type="entry name" value="RPAP2_Rtr1"/>
    <property type="match status" value="1"/>
</dbReference>
<feature type="region of interest" description="Disordered" evidence="16">
    <location>
        <begin position="653"/>
        <end position="677"/>
    </location>
</feature>
<dbReference type="Gene3D" id="3.30.160.20">
    <property type="match status" value="2"/>
</dbReference>
<feature type="region of interest" description="Disordered" evidence="16">
    <location>
        <begin position="1097"/>
        <end position="1120"/>
    </location>
</feature>